<evidence type="ECO:0000256" key="1">
    <source>
        <dbReference type="ARBA" id="ARBA00022908"/>
    </source>
</evidence>
<dbReference type="PROSITE" id="PS51900">
    <property type="entry name" value="CB"/>
    <property type="match status" value="1"/>
</dbReference>
<evidence type="ECO:0000256" key="4">
    <source>
        <dbReference type="PROSITE-ProRule" id="PRU01248"/>
    </source>
</evidence>
<keyword evidence="8" id="KW-1185">Reference proteome</keyword>
<accession>A0A2L1UMS6</accession>
<evidence type="ECO:0000259" key="6">
    <source>
        <dbReference type="PROSITE" id="PS51900"/>
    </source>
</evidence>
<dbReference type="AlphaFoldDB" id="A0A2L1UMS6"/>
<dbReference type="EMBL" id="CP019062">
    <property type="protein sequence ID" value="AVF34235.1"/>
    <property type="molecule type" value="Genomic_DNA"/>
</dbReference>
<keyword evidence="3" id="KW-0233">DNA recombination</keyword>
<dbReference type="OrthoDB" id="5391994at2"/>
<evidence type="ECO:0000259" key="5">
    <source>
        <dbReference type="PROSITE" id="PS51898"/>
    </source>
</evidence>
<evidence type="ECO:0000256" key="3">
    <source>
        <dbReference type="ARBA" id="ARBA00023172"/>
    </source>
</evidence>
<dbReference type="PANTHER" id="PTHR30349:SF36">
    <property type="entry name" value="PROPHAGE INTEGRASE INTR-RELATED"/>
    <property type="match status" value="1"/>
</dbReference>
<dbReference type="Pfam" id="PF12167">
    <property type="entry name" value="Arm-DNA-bind_2"/>
    <property type="match status" value="1"/>
</dbReference>
<feature type="domain" description="Core-binding (CB)" evidence="6">
    <location>
        <begin position="80"/>
        <end position="177"/>
    </location>
</feature>
<proteinExistence type="predicted"/>
<dbReference type="GO" id="GO:0015074">
    <property type="term" value="P:DNA integration"/>
    <property type="evidence" value="ECO:0007669"/>
    <property type="project" value="UniProtKB-KW"/>
</dbReference>
<organism evidence="7 8">
    <name type="scientific">Rahnella sikkimica</name>
    <dbReference type="NCBI Taxonomy" id="1805933"/>
    <lineage>
        <taxon>Bacteria</taxon>
        <taxon>Pseudomonadati</taxon>
        <taxon>Pseudomonadota</taxon>
        <taxon>Gammaproteobacteria</taxon>
        <taxon>Enterobacterales</taxon>
        <taxon>Yersiniaceae</taxon>
        <taxon>Rahnella</taxon>
    </lineage>
</organism>
<gene>
    <name evidence="7" type="ORF">BV494_04485</name>
</gene>
<feature type="domain" description="Tyr recombinase" evidence="5">
    <location>
        <begin position="198"/>
        <end position="408"/>
    </location>
</feature>
<dbReference type="InterPro" id="IPR011010">
    <property type="entry name" value="DNA_brk_join_enz"/>
</dbReference>
<keyword evidence="1" id="KW-0229">DNA integration</keyword>
<dbReference type="Proteomes" id="UP000239197">
    <property type="component" value="Chromosome"/>
</dbReference>
<sequence length="427" mass="48180">MADYPTGVENHCGLLRVWFLYQGQRVRETLGVPDTAKNRRMAGELRESVRYAIKTGTFNYASQFPGSSQLHKFGVAQVNVTVSQLADKWLALKEMEITRNGITRYRSYIKICSGIIGEERLVSSITNEMILGLRKELLTGFQIAGIHQKSRQLKKGRSVRTVNVYLSCFAGMMEFAVANGYIDRSPFSNITPLKKSKSDPDPLTREEYTRLMEVAPSLQVKNIWRLAISTGMRHGELCALAWEDIDLKEWTITIRRNMAVINHFTPPKTESGNRTIKLTNSAIEALKEQMALTRMGKAISVDVHLREFGRIRKDDCTFVFSPRLSSRNGKGGDWYSPGVFSGTWNFALKKAGIRHRKAYETRHTFACWALSAGANPNFVANQMGHTSSQMVYSVYGKWMSENDGNQMDILNSGFTASVPYMPRAISQ</sequence>
<evidence type="ECO:0000256" key="2">
    <source>
        <dbReference type="ARBA" id="ARBA00023125"/>
    </source>
</evidence>
<dbReference type="RefSeq" id="WP_104921769.1">
    <property type="nucleotide sequence ID" value="NZ_CP019062.1"/>
</dbReference>
<dbReference type="GO" id="GO:0003677">
    <property type="term" value="F:DNA binding"/>
    <property type="evidence" value="ECO:0007669"/>
    <property type="project" value="UniProtKB-UniRule"/>
</dbReference>
<evidence type="ECO:0000313" key="8">
    <source>
        <dbReference type="Proteomes" id="UP000239197"/>
    </source>
</evidence>
<reference evidence="8" key="1">
    <citation type="submission" date="2017-01" db="EMBL/GenBank/DDBJ databases">
        <title>Genome sequence of Rouxiella sp. ERMR1:05.</title>
        <authorList>
            <person name="Kumar R."/>
            <person name="Singh D."/>
            <person name="Kumar S."/>
        </authorList>
    </citation>
    <scope>NUCLEOTIDE SEQUENCE [LARGE SCALE GENOMIC DNA]</scope>
    <source>
        <strain evidence="8">ERMR1:05</strain>
    </source>
</reference>
<dbReference type="PROSITE" id="PS51898">
    <property type="entry name" value="TYR_RECOMBINASE"/>
    <property type="match status" value="1"/>
</dbReference>
<dbReference type="KEGG" id="rox:BV494_04485"/>
<dbReference type="GO" id="GO:0006310">
    <property type="term" value="P:DNA recombination"/>
    <property type="evidence" value="ECO:0007669"/>
    <property type="project" value="UniProtKB-KW"/>
</dbReference>
<name>A0A2L1UMS6_9GAMM</name>
<protein>
    <submittedName>
        <fullName evidence="7">Site-specific integrase</fullName>
    </submittedName>
</protein>
<dbReference type="Gene3D" id="1.10.150.130">
    <property type="match status" value="1"/>
</dbReference>
<dbReference type="SUPFAM" id="SSF56349">
    <property type="entry name" value="DNA breaking-rejoining enzymes"/>
    <property type="match status" value="1"/>
</dbReference>
<dbReference type="InterPro" id="IPR050090">
    <property type="entry name" value="Tyrosine_recombinase_XerCD"/>
</dbReference>
<dbReference type="Gene3D" id="1.10.443.10">
    <property type="entry name" value="Intergrase catalytic core"/>
    <property type="match status" value="1"/>
</dbReference>
<dbReference type="InterPro" id="IPR022000">
    <property type="entry name" value="Min27-like_integrase_DNA_bind"/>
</dbReference>
<keyword evidence="2 4" id="KW-0238">DNA-binding</keyword>
<dbReference type="PANTHER" id="PTHR30349">
    <property type="entry name" value="PHAGE INTEGRASE-RELATED"/>
    <property type="match status" value="1"/>
</dbReference>
<dbReference type="InterPro" id="IPR010998">
    <property type="entry name" value="Integrase_recombinase_N"/>
</dbReference>
<dbReference type="CDD" id="cd01189">
    <property type="entry name" value="INT_ICEBs1_C_like"/>
    <property type="match status" value="1"/>
</dbReference>
<dbReference type="Pfam" id="PF00589">
    <property type="entry name" value="Phage_integrase"/>
    <property type="match status" value="1"/>
</dbReference>
<evidence type="ECO:0000313" key="7">
    <source>
        <dbReference type="EMBL" id="AVF34235.1"/>
    </source>
</evidence>
<dbReference type="InterPro" id="IPR002104">
    <property type="entry name" value="Integrase_catalytic"/>
</dbReference>
<dbReference type="InterPro" id="IPR013762">
    <property type="entry name" value="Integrase-like_cat_sf"/>
</dbReference>
<dbReference type="InterPro" id="IPR044068">
    <property type="entry name" value="CB"/>
</dbReference>